<feature type="signal peptide" evidence="1">
    <location>
        <begin position="1"/>
        <end position="20"/>
    </location>
</feature>
<dbReference type="Proteomes" id="UP000324162">
    <property type="component" value="Unassembled WGS sequence"/>
</dbReference>
<keyword evidence="1" id="KW-0732">Signal</keyword>
<protein>
    <recommendedName>
        <fullName evidence="4">Lipoprotein</fullName>
    </recommendedName>
</protein>
<organism evidence="2 3">
    <name type="scientific">Pseudoalteromonas fuliginea</name>
    <dbReference type="NCBI Taxonomy" id="1872678"/>
    <lineage>
        <taxon>Bacteria</taxon>
        <taxon>Pseudomonadati</taxon>
        <taxon>Pseudomonadota</taxon>
        <taxon>Gammaproteobacteria</taxon>
        <taxon>Alteromonadales</taxon>
        <taxon>Pseudoalteromonadaceae</taxon>
        <taxon>Pseudoalteromonas</taxon>
    </lineage>
</organism>
<sequence length="166" mass="17984">MKPPYLIIALILTASGTLTACNNSKEPAAAAVQQSEPQTPAQVSIKNKTAVEDVSQKIHLQANSIMSSGDKLIFNSEVLKKGDIVFNQTMQQKGVVTGTLVLTLASDFVPKDLANNFNLIRSTAHNYMLLVTQDDNIKAVAKSLNAYSDVKNVEVSVNYSPIETQF</sequence>
<proteinExistence type="predicted"/>
<accession>A0AB73BD94</accession>
<dbReference type="RefSeq" id="WP_149615019.1">
    <property type="nucleotide sequence ID" value="NZ_SEUK01000054.1"/>
</dbReference>
<dbReference type="AlphaFoldDB" id="A0AB73BD94"/>
<gene>
    <name evidence="2" type="ORF">EU508_17330</name>
</gene>
<evidence type="ECO:0000313" key="3">
    <source>
        <dbReference type="Proteomes" id="UP000324162"/>
    </source>
</evidence>
<dbReference type="EMBL" id="SEUK01000054">
    <property type="protein sequence ID" value="KAA1157487.1"/>
    <property type="molecule type" value="Genomic_DNA"/>
</dbReference>
<dbReference type="PROSITE" id="PS51257">
    <property type="entry name" value="PROKAR_LIPOPROTEIN"/>
    <property type="match status" value="1"/>
</dbReference>
<feature type="chain" id="PRO_5044494806" description="Lipoprotein" evidence="1">
    <location>
        <begin position="21"/>
        <end position="166"/>
    </location>
</feature>
<evidence type="ECO:0000313" key="2">
    <source>
        <dbReference type="EMBL" id="KAA1157487.1"/>
    </source>
</evidence>
<comment type="caution">
    <text evidence="2">The sequence shown here is derived from an EMBL/GenBank/DDBJ whole genome shotgun (WGS) entry which is preliminary data.</text>
</comment>
<name>A0AB73BD94_9GAMM</name>
<evidence type="ECO:0008006" key="4">
    <source>
        <dbReference type="Google" id="ProtNLM"/>
    </source>
</evidence>
<evidence type="ECO:0000256" key="1">
    <source>
        <dbReference type="SAM" id="SignalP"/>
    </source>
</evidence>
<reference evidence="2 3" key="1">
    <citation type="submission" date="2019-01" db="EMBL/GenBank/DDBJ databases">
        <title>Genome sequences of marine Pseudoalteromonas species.</title>
        <authorList>
            <person name="Boraston A.B."/>
            <person name="Hehemann J.-H."/>
            <person name="Vickers C.J."/>
            <person name="Salama-Alber O."/>
            <person name="Abe K."/>
            <person name="Hettle A.J."/>
        </authorList>
    </citation>
    <scope>NUCLEOTIDE SEQUENCE [LARGE SCALE GENOMIC DNA]</scope>
    <source>
        <strain evidence="2 3">PS42</strain>
    </source>
</reference>